<feature type="domain" description="EngC GTPase" evidence="3">
    <location>
        <begin position="105"/>
        <end position="251"/>
    </location>
</feature>
<dbReference type="PROSITE" id="PS50936">
    <property type="entry name" value="ENGC_GTPASE"/>
    <property type="match status" value="1"/>
</dbReference>
<sequence length="324" mass="35765">MPDDEGIVVREHRGSFEVETETGSVLCALRSKLCKTLIYPESDNRYRSVEAVGRIGVVSPVAIGDRVRIVRSEDETGAIEEVLPRRTKLSRAAPGRRVVEQVIIANADQLVTVFSVKNPTPHLRLLDRLLIAAEIGGLTPVICLNKIDLRTDDMLDINALYSGIGYQVRITSAATGEGVDDLAEKLRDRLTAIAGPSGVGKTSLLNRICPGLGLKVKEVNLSTGKGRHTTTYLAAHKLDGGGMVIDTPGIREFSLWEIEPDDLPGWFPEMDPYPDGCKYQDCAHVHEPRCAVKEAVEEGDISRERYESYVHLRDELVEKRKPED</sequence>
<protein>
    <recommendedName>
        <fullName evidence="6">EngC GTPase domain-containing protein</fullName>
    </recommendedName>
</protein>
<dbReference type="InterPro" id="IPR027417">
    <property type="entry name" value="P-loop_NTPase"/>
</dbReference>
<dbReference type="GO" id="GO:0005525">
    <property type="term" value="F:GTP binding"/>
    <property type="evidence" value="ECO:0007669"/>
    <property type="project" value="UniProtKB-KW"/>
</dbReference>
<evidence type="ECO:0000313" key="5">
    <source>
        <dbReference type="EMBL" id="SVB32313.1"/>
    </source>
</evidence>
<dbReference type="InterPro" id="IPR030378">
    <property type="entry name" value="G_CP_dom"/>
</dbReference>
<proteinExistence type="inferred from homology"/>
<evidence type="ECO:0008006" key="6">
    <source>
        <dbReference type="Google" id="ProtNLM"/>
    </source>
</evidence>
<dbReference type="Pfam" id="PF03193">
    <property type="entry name" value="RsgA_GTPase"/>
    <property type="match status" value="1"/>
</dbReference>
<dbReference type="Gene3D" id="2.40.50.140">
    <property type="entry name" value="Nucleic acid-binding proteins"/>
    <property type="match status" value="1"/>
</dbReference>
<dbReference type="GO" id="GO:0003924">
    <property type="term" value="F:GTPase activity"/>
    <property type="evidence" value="ECO:0007669"/>
    <property type="project" value="InterPro"/>
</dbReference>
<keyword evidence="1" id="KW-0547">Nucleotide-binding</keyword>
<evidence type="ECO:0000259" key="4">
    <source>
        <dbReference type="PROSITE" id="PS51721"/>
    </source>
</evidence>
<dbReference type="InterPro" id="IPR012340">
    <property type="entry name" value="NA-bd_OB-fold"/>
</dbReference>
<evidence type="ECO:0000256" key="2">
    <source>
        <dbReference type="ARBA" id="ARBA00023134"/>
    </source>
</evidence>
<dbReference type="InterPro" id="IPR010914">
    <property type="entry name" value="RsgA_GTPase_dom"/>
</dbReference>
<reference evidence="5" key="1">
    <citation type="submission" date="2018-05" db="EMBL/GenBank/DDBJ databases">
        <authorList>
            <person name="Lanie J.A."/>
            <person name="Ng W.-L."/>
            <person name="Kazmierczak K.M."/>
            <person name="Andrzejewski T.M."/>
            <person name="Davidsen T.M."/>
            <person name="Wayne K.J."/>
            <person name="Tettelin H."/>
            <person name="Glass J.I."/>
            <person name="Rusch D."/>
            <person name="Podicherti R."/>
            <person name="Tsui H.-C.T."/>
            <person name="Winkler M.E."/>
        </authorList>
    </citation>
    <scope>NUCLEOTIDE SEQUENCE</scope>
</reference>
<name>A0A382D432_9ZZZZ</name>
<dbReference type="EMBL" id="UINC01037192">
    <property type="protein sequence ID" value="SVB32313.1"/>
    <property type="molecule type" value="Genomic_DNA"/>
</dbReference>
<gene>
    <name evidence="5" type="ORF">METZ01_LOCUS185167</name>
</gene>
<accession>A0A382D432</accession>
<dbReference type="Gene3D" id="3.40.50.300">
    <property type="entry name" value="P-loop containing nucleotide triphosphate hydrolases"/>
    <property type="match status" value="1"/>
</dbReference>
<evidence type="ECO:0000256" key="1">
    <source>
        <dbReference type="ARBA" id="ARBA00022741"/>
    </source>
</evidence>
<evidence type="ECO:0000259" key="3">
    <source>
        <dbReference type="PROSITE" id="PS50936"/>
    </source>
</evidence>
<feature type="domain" description="CP-type G" evidence="4">
    <location>
        <begin position="96"/>
        <end position="253"/>
    </location>
</feature>
<dbReference type="PANTHER" id="PTHR32120">
    <property type="entry name" value="SMALL RIBOSOMAL SUBUNIT BIOGENESIS GTPASE RSGA"/>
    <property type="match status" value="1"/>
</dbReference>
<dbReference type="SUPFAM" id="SSF52540">
    <property type="entry name" value="P-loop containing nucleoside triphosphate hydrolases"/>
    <property type="match status" value="1"/>
</dbReference>
<dbReference type="PANTHER" id="PTHR32120:SF11">
    <property type="entry name" value="SMALL RIBOSOMAL SUBUNIT BIOGENESIS GTPASE RSGA 1, MITOCHONDRIAL-RELATED"/>
    <property type="match status" value="1"/>
</dbReference>
<dbReference type="CDD" id="cd01854">
    <property type="entry name" value="YjeQ_EngC"/>
    <property type="match status" value="1"/>
</dbReference>
<dbReference type="HAMAP" id="MF_01820">
    <property type="entry name" value="GTPase_RsgA"/>
    <property type="match status" value="1"/>
</dbReference>
<keyword evidence="2" id="KW-0342">GTP-binding</keyword>
<dbReference type="NCBIfam" id="TIGR00157">
    <property type="entry name" value="ribosome small subunit-dependent GTPase A"/>
    <property type="match status" value="1"/>
</dbReference>
<dbReference type="PROSITE" id="PS51721">
    <property type="entry name" value="G_CP"/>
    <property type="match status" value="1"/>
</dbReference>
<dbReference type="InterPro" id="IPR004881">
    <property type="entry name" value="Ribosome_biogen_GTPase_RsgA"/>
</dbReference>
<organism evidence="5">
    <name type="scientific">marine metagenome</name>
    <dbReference type="NCBI Taxonomy" id="408172"/>
    <lineage>
        <taxon>unclassified sequences</taxon>
        <taxon>metagenomes</taxon>
        <taxon>ecological metagenomes</taxon>
    </lineage>
</organism>
<dbReference type="AlphaFoldDB" id="A0A382D432"/>
<dbReference type="Gene3D" id="1.10.40.50">
    <property type="entry name" value="Probable gtpase engc, domain 3"/>
    <property type="match status" value="1"/>
</dbReference>